<dbReference type="EMBL" id="DYDO01000004">
    <property type="protein sequence ID" value="DBA27261.1"/>
    <property type="molecule type" value="Genomic_DNA"/>
</dbReference>
<reference evidence="1" key="1">
    <citation type="thesis" date="2020" institute="ProQuest LLC" country="789 East Eisenhower Parkway, Ann Arbor, MI, USA">
        <title>Comparative Genomics and Chromosome Evolution.</title>
        <authorList>
            <person name="Mudd A.B."/>
        </authorList>
    </citation>
    <scope>NUCLEOTIDE SEQUENCE</scope>
    <source>
        <strain evidence="1">1538</strain>
        <tissue evidence="1">Blood</tissue>
    </source>
</reference>
<accession>A0AAV3AS22</accession>
<comment type="caution">
    <text evidence="1">The sequence shown here is derived from an EMBL/GenBank/DDBJ whole genome shotgun (WGS) entry which is preliminary data.</text>
</comment>
<protein>
    <submittedName>
        <fullName evidence="1">Uncharacterized protein</fullName>
    </submittedName>
</protein>
<dbReference type="AlphaFoldDB" id="A0AAV3AS22"/>
<sequence>MYTYNLLNDTMLFILISKNTDTVHKLVSKLFNLCIFFRKKSSIICTKCNSPFSISAAFAKRGLYTAILHFGVYTHQPLECTICLTLVLGLFCQYLTFQKIL</sequence>
<gene>
    <name evidence="1" type="ORF">GDO54_011425</name>
</gene>
<keyword evidence="2" id="KW-1185">Reference proteome</keyword>
<evidence type="ECO:0000313" key="1">
    <source>
        <dbReference type="EMBL" id="DBA27261.1"/>
    </source>
</evidence>
<name>A0AAV3AS22_PYXAD</name>
<proteinExistence type="predicted"/>
<organism evidence="1 2">
    <name type="scientific">Pyxicephalus adspersus</name>
    <name type="common">African bullfrog</name>
    <dbReference type="NCBI Taxonomy" id="30357"/>
    <lineage>
        <taxon>Eukaryota</taxon>
        <taxon>Metazoa</taxon>
        <taxon>Chordata</taxon>
        <taxon>Craniata</taxon>
        <taxon>Vertebrata</taxon>
        <taxon>Euteleostomi</taxon>
        <taxon>Amphibia</taxon>
        <taxon>Batrachia</taxon>
        <taxon>Anura</taxon>
        <taxon>Neobatrachia</taxon>
        <taxon>Ranoidea</taxon>
        <taxon>Pyxicephalidae</taxon>
        <taxon>Pyxicephalinae</taxon>
        <taxon>Pyxicephalus</taxon>
    </lineage>
</organism>
<dbReference type="Proteomes" id="UP001181693">
    <property type="component" value="Unassembled WGS sequence"/>
</dbReference>
<evidence type="ECO:0000313" key="2">
    <source>
        <dbReference type="Proteomes" id="UP001181693"/>
    </source>
</evidence>